<comment type="caution">
    <text evidence="2">The sequence shown here is derived from an EMBL/GenBank/DDBJ whole genome shotgun (WGS) entry which is preliminary data.</text>
</comment>
<dbReference type="EMBL" id="PDUG01000005">
    <property type="protein sequence ID" value="PIC29835.1"/>
    <property type="molecule type" value="Genomic_DNA"/>
</dbReference>
<dbReference type="PANTHER" id="PTHR23015">
    <property type="entry name" value="UNCHARACTERIZED C.ELEGANS PROTEIN"/>
    <property type="match status" value="1"/>
</dbReference>
<dbReference type="CDD" id="cd22150">
    <property type="entry name" value="F-box_CeFBXA-like"/>
    <property type="match status" value="1"/>
</dbReference>
<dbReference type="Proteomes" id="UP000230233">
    <property type="component" value="Chromosome V"/>
</dbReference>
<dbReference type="OrthoDB" id="435188at2759"/>
<dbReference type="SMART" id="SM00256">
    <property type="entry name" value="FBOX"/>
    <property type="match status" value="1"/>
</dbReference>
<dbReference type="InterPro" id="IPR001810">
    <property type="entry name" value="F-box_dom"/>
</dbReference>
<evidence type="ECO:0000313" key="3">
    <source>
        <dbReference type="Proteomes" id="UP000230233"/>
    </source>
</evidence>
<dbReference type="Pfam" id="PF01827">
    <property type="entry name" value="FTH"/>
    <property type="match status" value="2"/>
</dbReference>
<dbReference type="GO" id="GO:0045087">
    <property type="term" value="P:innate immune response"/>
    <property type="evidence" value="ECO:0007669"/>
    <property type="project" value="TreeGrafter"/>
</dbReference>
<organism evidence="2 3">
    <name type="scientific">Caenorhabditis nigoni</name>
    <dbReference type="NCBI Taxonomy" id="1611254"/>
    <lineage>
        <taxon>Eukaryota</taxon>
        <taxon>Metazoa</taxon>
        <taxon>Ecdysozoa</taxon>
        <taxon>Nematoda</taxon>
        <taxon>Chromadorea</taxon>
        <taxon>Rhabditida</taxon>
        <taxon>Rhabditina</taxon>
        <taxon>Rhabditomorpha</taxon>
        <taxon>Rhabditoidea</taxon>
        <taxon>Rhabditidae</taxon>
        <taxon>Peloderinae</taxon>
        <taxon>Caenorhabditis</taxon>
    </lineage>
</organism>
<evidence type="ECO:0000313" key="2">
    <source>
        <dbReference type="EMBL" id="PIC29835.1"/>
    </source>
</evidence>
<protein>
    <recommendedName>
        <fullName evidence="1">F-box domain-containing protein</fullName>
    </recommendedName>
</protein>
<dbReference type="SUPFAM" id="SSF81383">
    <property type="entry name" value="F-box domain"/>
    <property type="match status" value="1"/>
</dbReference>
<dbReference type="PROSITE" id="PS50181">
    <property type="entry name" value="FBOX"/>
    <property type="match status" value="1"/>
</dbReference>
<proteinExistence type="predicted"/>
<dbReference type="Pfam" id="PF00646">
    <property type="entry name" value="F-box"/>
    <property type="match status" value="1"/>
</dbReference>
<keyword evidence="3" id="KW-1185">Reference proteome</keyword>
<reference evidence="3" key="1">
    <citation type="submission" date="2017-10" db="EMBL/GenBank/DDBJ databases">
        <title>Rapid genome shrinkage in a self-fertile nematode reveals novel sperm competition proteins.</title>
        <authorList>
            <person name="Yin D."/>
            <person name="Schwarz E.M."/>
            <person name="Thomas C.G."/>
            <person name="Felde R.L."/>
            <person name="Korf I.F."/>
            <person name="Cutter A.D."/>
            <person name="Schartner C.M."/>
            <person name="Ralston E.J."/>
            <person name="Meyer B.J."/>
            <person name="Haag E.S."/>
        </authorList>
    </citation>
    <scope>NUCLEOTIDE SEQUENCE [LARGE SCALE GENOMIC DNA]</scope>
    <source>
        <strain evidence="3">JU1422</strain>
    </source>
</reference>
<dbReference type="InterPro" id="IPR002900">
    <property type="entry name" value="DUF38/FTH_CAE_spp"/>
</dbReference>
<accession>A0A2G5TR91</accession>
<dbReference type="PANTHER" id="PTHR23015:SF4">
    <property type="entry name" value="DUF38 DOMAIN-CONTAINING PROTEIN-RELATED"/>
    <property type="match status" value="1"/>
</dbReference>
<evidence type="ECO:0000259" key="1">
    <source>
        <dbReference type="PROSITE" id="PS50181"/>
    </source>
</evidence>
<gene>
    <name evidence="2" type="primary">Cnig_chr_V.g21288</name>
    <name evidence="2" type="ORF">B9Z55_021288</name>
</gene>
<dbReference type="InterPro" id="IPR036047">
    <property type="entry name" value="F-box-like_dom_sf"/>
</dbReference>
<dbReference type="InterPro" id="IPR040161">
    <property type="entry name" value="FB224"/>
</dbReference>
<name>A0A2G5TR91_9PELO</name>
<dbReference type="AlphaFoldDB" id="A0A2G5TR91"/>
<sequence>MASIIEMPELVLDQIIEFLDFKSVLTLRQVCRDFRNFIDDLKVSKLPDSRFTEIGMKVDKDICLRIEDQDRHQYKFIYSEIENSRSFNGKTTTLGNWNIVDVAVRDLELVLKFQKSTLSWSNFDLEDCPLSKESPFKKLNRTIKTKNLVIISDSQSGFMSILPFFDSKTLEDIYLNPTNEEMQIGIDEIVKTEQWRNAKKIHCNFHALNVKVEDICHLPRVIVRTESISARDLDFLKKIFITSSKLKYCDLRMRNFEEKEELCNLWGPAFISGSSSYCLTLRQVCRDFRNFIDDLKDSKLPDAKFSKIEIELKEDGEKIIFEFVGPDDSLYRLKYAEAGNRRKFNGKGKMVMNADIIDVAIQDVELILRFQKSPLKRLYCDSNAYIHIDPSIHCLPIKLNDMFKMLNRKIKTRELSIVITNFQSEVTIILPIADLETLECIDVYSYYNDTGIEIDDIVKTEQWKKVKEMNFKVPALNLKVEDICHFSRFNIKVNTISAKDLDCLKKTITSGSSNVEFSCLKVINFDENEEILNLWGPAYLSESSSQWYFRSKDSGEDILVVNYQQDRDKIHFDVFELEDVPNGAIVQEYNEN</sequence>
<feature type="domain" description="F-box" evidence="1">
    <location>
        <begin position="1"/>
        <end position="54"/>
    </location>
</feature>